<evidence type="ECO:0000259" key="1">
    <source>
        <dbReference type="Pfam" id="PF14694"/>
    </source>
</evidence>
<evidence type="ECO:0000259" key="2">
    <source>
        <dbReference type="Pfam" id="PF14695"/>
    </source>
</evidence>
<protein>
    <submittedName>
        <fullName evidence="4 5">protein Lines homolog 1 isoform X1</fullName>
    </submittedName>
</protein>
<dbReference type="Pfam" id="PF14694">
    <property type="entry name" value="LINES_N"/>
    <property type="match status" value="1"/>
</dbReference>
<evidence type="ECO:0000313" key="6">
    <source>
        <dbReference type="RefSeq" id="XP_018108757.1"/>
    </source>
</evidence>
<dbReference type="InterPro" id="IPR032794">
    <property type="entry name" value="LINES_N"/>
</dbReference>
<accession>A0A1L8H131</accession>
<sequence length="730" mass="80928">MEGLLPGLRELYRVILNAGSLQYDTQKCAAFLAPTSTVLLSTDIAGSTPPDNVGNVPVWCARDITALQLSLIQMLISKAEGRSTDPDVKRQYVCIVDLLQQADLDSTLICISMASDKVLSHLSSKCLSSLVLFQFKSKNEVNIRWLQFCMKSLSESPRCYTLMPCLSSLVCVSKELLRDENLQQGDILQALLQPLDPAFEGLCSSLLSDVRAKHCQTPALDPELSCCISCLLDLIELLVALRIKCQRSLPLCHKVLSVTIPQAFTLVSSSPVAYYVKRQFILVLKKSLLKKAGEDFYPVLYSLSQPGDPVLEQEIMILVLELLNSIHQGWLLQVPVSDRISCFGGSNKASESSPDLVVLAAVCLSVLKALEIQLLEVTICSIIEDKLQSVMDQLLAFLRHHLGWQKPCHPCEWVSLIFIEQDDDMLEVANILLKLYLRCQTLWSQVPACAYPGGEMEIWDGISHRFGCDPHCIFILLLNNVAFDTSVLLDFLISSETCFLEYFVRYLKLLKEDWPRFCLTCTLLELASCRKGSAKDVPNDVPNSFSLQGQTASVTAAVVPQNLAFVNLQESLSLPTSISDPITKKNKGPIAPSQVSSYECTSSLGALQRLVAYDSSEDSESECSEEQDHPVTVQIPGTDSTDIYKQMGKLKLKGEYPAFSATPAPTKTTDNTNLITGTLLKSARCLEELQQAINKLHKKQLFPYNPSALLRLLIHVCTLNREMREGKIAH</sequence>
<dbReference type="OrthoDB" id="8251209at2759"/>
<dbReference type="RefSeq" id="XP_018108754.1">
    <property type="nucleotide sequence ID" value="XM_018253265.2"/>
</dbReference>
<gene>
    <name evidence="4 5 6 7" type="primary">lins1.L</name>
</gene>
<dbReference type="GeneID" id="108711482"/>
<name>A0A1L8H131_XENLA</name>
<dbReference type="PANTHER" id="PTHR16057">
    <property type="entry name" value="WINS1, 2 PROTEIN"/>
    <property type="match status" value="1"/>
</dbReference>
<dbReference type="InterPro" id="IPR029415">
    <property type="entry name" value="Lines_C"/>
</dbReference>
<feature type="domain" description="Protein Lines N-terminal" evidence="1">
    <location>
        <begin position="169"/>
        <end position="521"/>
    </location>
</feature>
<dbReference type="PANTHER" id="PTHR16057:SF1">
    <property type="entry name" value="PROTEIN LINES HOMOLOG 1"/>
    <property type="match status" value="1"/>
</dbReference>
<keyword evidence="3" id="KW-1185">Reference proteome</keyword>
<dbReference type="PaxDb" id="8355-A0A1L8H131"/>
<dbReference type="STRING" id="8355.A0A1L8H131"/>
<feature type="domain" description="Protein Lines C-terminal" evidence="2">
    <location>
        <begin position="684"/>
        <end position="716"/>
    </location>
</feature>
<dbReference type="OMA" id="FYRIVKC"/>
<proteinExistence type="predicted"/>
<dbReference type="AGR" id="Xenbase:XB-GENE-6488468"/>
<dbReference type="KEGG" id="xla:108711482"/>
<dbReference type="Bgee" id="108711482">
    <property type="expression patterns" value="Expressed in testis and 19 other cell types or tissues"/>
</dbReference>
<dbReference type="CTD" id="108711482"/>
<dbReference type="RefSeq" id="XP_018108757.1">
    <property type="nucleotide sequence ID" value="XM_018253268.2"/>
</dbReference>
<evidence type="ECO:0000313" key="5">
    <source>
        <dbReference type="RefSeq" id="XP_018108754.1"/>
    </source>
</evidence>
<evidence type="ECO:0000313" key="7">
    <source>
        <dbReference type="Xenbase" id="XB-GENE-6488468"/>
    </source>
</evidence>
<dbReference type="Xenbase" id="XB-GENE-6488468">
    <property type="gene designation" value="lins1.L"/>
</dbReference>
<organism evidence="4">
    <name type="scientific">Xenopus laevis</name>
    <name type="common">African clawed frog</name>
    <dbReference type="NCBI Taxonomy" id="8355"/>
    <lineage>
        <taxon>Eukaryota</taxon>
        <taxon>Metazoa</taxon>
        <taxon>Chordata</taxon>
        <taxon>Craniata</taxon>
        <taxon>Vertebrata</taxon>
        <taxon>Euteleostomi</taxon>
        <taxon>Amphibia</taxon>
        <taxon>Batrachia</taxon>
        <taxon>Anura</taxon>
        <taxon>Pipoidea</taxon>
        <taxon>Pipidae</taxon>
        <taxon>Xenopodinae</taxon>
        <taxon>Xenopus</taxon>
        <taxon>Xenopus</taxon>
    </lineage>
</organism>
<evidence type="ECO:0000313" key="4">
    <source>
        <dbReference type="RefSeq" id="XP_018108753.1"/>
    </source>
</evidence>
<dbReference type="RefSeq" id="XP_018108753.1">
    <property type="nucleotide sequence ID" value="XM_018253264.2"/>
</dbReference>
<dbReference type="Proteomes" id="UP000186698">
    <property type="component" value="Chromosome 3L"/>
</dbReference>
<dbReference type="InterPro" id="IPR024875">
    <property type="entry name" value="Protein_Lines"/>
</dbReference>
<dbReference type="Pfam" id="PF14695">
    <property type="entry name" value="LINES_C"/>
    <property type="match status" value="1"/>
</dbReference>
<reference evidence="4 5" key="1">
    <citation type="submission" date="2022-04" db="UniProtKB">
        <authorList>
            <consortium name="RefSeq"/>
        </authorList>
    </citation>
    <scope>IDENTIFICATION</scope>
    <source>
        <strain evidence="4 5">J_2021</strain>
        <tissue evidence="4 5">Erythrocytes</tissue>
    </source>
</reference>
<evidence type="ECO:0000313" key="3">
    <source>
        <dbReference type="Proteomes" id="UP000186698"/>
    </source>
</evidence>
<dbReference type="AlphaFoldDB" id="A0A1L8H131"/>